<sequence>MSLRNLEKLFLIDEARIVAEYSPLGTGQNNGSTSEQALLKVLLTGVDDSEAKQLKKELSSRVSTQQKVQAIQELITNLYPENTIEQESIIEELELALETEERELEKAEAELTIAISNNNTLINQKRSLTDKILATDSKLNESSALLQRFGSLEEKYQSDQERLIGIREATGLLELYEDIVCPTCGSEISNDNPELIGSHVLAGIQVEVRKIEFNIKELFLARETLSLSIESDNEAVSNQQEKLREIDLQLEGALEEKIGKVSLLKSKAAELTRQILGAQHQINSKNKLISELGRLADGLSEEQEIYTTDEINSELAALSTSIESILQRWDFPNHHPTVFDFKSRDIKLAGKPRSHFGKGYRAIGFSAVAIGLMQHLLQEGRHPGFVVLDSPLTTYKQADQDQENEDEVDAISGDLIYSFYSDIAENYKNSQIIIFDNQEPDMALIPKINYTHFSKNNNIGRYGFFPANVT</sequence>
<evidence type="ECO:0000313" key="3">
    <source>
        <dbReference type="Proteomes" id="UP001155059"/>
    </source>
</evidence>
<dbReference type="EMBL" id="JALQCW010000026">
    <property type="protein sequence ID" value="MCK9798475.1"/>
    <property type="molecule type" value="Genomic_DNA"/>
</dbReference>
<dbReference type="Proteomes" id="UP001155059">
    <property type="component" value="Unassembled WGS sequence"/>
</dbReference>
<dbReference type="AlphaFoldDB" id="A0A9X1YXW0"/>
<accession>A0A9X1YXW0</accession>
<reference evidence="2 3" key="1">
    <citation type="journal article" date="2022" name="Int. J. Syst. Evol. Microbiol.">
        <title>Pseudomonas aegrilactucae sp. nov. and Pseudomonas morbosilactucae sp. nov., pathogens causing bacterial rot of lettuce in Japan.</title>
        <authorList>
            <person name="Sawada H."/>
            <person name="Fujikawa T."/>
            <person name="Satou M."/>
        </authorList>
    </citation>
    <scope>NUCLEOTIDE SEQUENCE [LARGE SCALE GENOMIC DNA]</scope>
    <source>
        <strain evidence="2 3">MAFF 302030</strain>
    </source>
</reference>
<protein>
    <submittedName>
        <fullName evidence="2">Uncharacterized protein</fullName>
    </submittedName>
</protein>
<proteinExistence type="predicted"/>
<organism evidence="2 3">
    <name type="scientific">Pseudomonas morbosilactucae</name>
    <dbReference type="NCBI Taxonomy" id="2938197"/>
    <lineage>
        <taxon>Bacteria</taxon>
        <taxon>Pseudomonadati</taxon>
        <taxon>Pseudomonadota</taxon>
        <taxon>Gammaproteobacteria</taxon>
        <taxon>Pseudomonadales</taxon>
        <taxon>Pseudomonadaceae</taxon>
        <taxon>Pseudomonas</taxon>
    </lineage>
</organism>
<evidence type="ECO:0000313" key="2">
    <source>
        <dbReference type="EMBL" id="MCK9798475.1"/>
    </source>
</evidence>
<feature type="coiled-coil region" evidence="1">
    <location>
        <begin position="83"/>
        <end position="124"/>
    </location>
</feature>
<keyword evidence="1" id="KW-0175">Coiled coil</keyword>
<comment type="caution">
    <text evidence="2">The sequence shown here is derived from an EMBL/GenBank/DDBJ whole genome shotgun (WGS) entry which is preliminary data.</text>
</comment>
<evidence type="ECO:0000256" key="1">
    <source>
        <dbReference type="SAM" id="Coils"/>
    </source>
</evidence>
<name>A0A9X1YXW0_9PSED</name>
<reference evidence="2 3" key="2">
    <citation type="journal article" date="2023" name="Plant Pathol.">
        <title>Dismantling and reorganizing Pseudomonas marginalis sensu#lato.</title>
        <authorList>
            <person name="Sawada H."/>
            <person name="Fujikawa T."/>
            <person name="Satou M."/>
        </authorList>
    </citation>
    <scope>NUCLEOTIDE SEQUENCE [LARGE SCALE GENOMIC DNA]</scope>
    <source>
        <strain evidence="2 3">MAFF 302030</strain>
    </source>
</reference>
<dbReference type="RefSeq" id="WP_268265278.1">
    <property type="nucleotide sequence ID" value="NZ_JALQCW010000026.1"/>
</dbReference>
<gene>
    <name evidence="2" type="ORF">M1B34_12240</name>
</gene>
<feature type="coiled-coil region" evidence="1">
    <location>
        <begin position="236"/>
        <end position="274"/>
    </location>
</feature>